<dbReference type="EMBL" id="CAKLPZ010000004">
    <property type="protein sequence ID" value="CAH1002203.1"/>
    <property type="molecule type" value="Genomic_DNA"/>
</dbReference>
<keyword evidence="3" id="KW-1185">Reference proteome</keyword>
<evidence type="ECO:0000313" key="3">
    <source>
        <dbReference type="Proteomes" id="UP000837803"/>
    </source>
</evidence>
<reference evidence="2" key="1">
    <citation type="submission" date="2021-12" db="EMBL/GenBank/DDBJ databases">
        <authorList>
            <person name="Rodrigo-Torres L."/>
            <person name="Arahal R. D."/>
            <person name="Lucena T."/>
        </authorList>
    </citation>
    <scope>NUCLEOTIDE SEQUENCE</scope>
    <source>
        <strain evidence="2">CECT 8419</strain>
    </source>
</reference>
<accession>A0ABM9B4R9</accession>
<gene>
    <name evidence="2" type="ORF">LEM8419_03120</name>
</gene>
<proteinExistence type="predicted"/>
<comment type="caution">
    <text evidence="2">The sequence shown here is derived from an EMBL/GenBank/DDBJ whole genome shotgun (WGS) entry which is preliminary data.</text>
</comment>
<sequence>MIRTVIRYAVCLAVLSFSGCGAEPKEKQPAAPSYPPLPLERLTVLWDSATTYDVVFNELPISASQQNLGDIQQSLTYIASDAPQIDPDCTPVGHVWFQAGPNRGEEADLYFSAGCVYYLWYENGRPAYANALTEAGVVFYNNILRQAQQAQPQ</sequence>
<dbReference type="Proteomes" id="UP000837803">
    <property type="component" value="Unassembled WGS sequence"/>
</dbReference>
<evidence type="ECO:0000256" key="1">
    <source>
        <dbReference type="SAM" id="SignalP"/>
    </source>
</evidence>
<organism evidence="2 3">
    <name type="scientific">Neolewinella maritima</name>
    <dbReference type="NCBI Taxonomy" id="1383882"/>
    <lineage>
        <taxon>Bacteria</taxon>
        <taxon>Pseudomonadati</taxon>
        <taxon>Bacteroidota</taxon>
        <taxon>Saprospiria</taxon>
        <taxon>Saprospirales</taxon>
        <taxon>Lewinellaceae</taxon>
        <taxon>Neolewinella</taxon>
    </lineage>
</organism>
<name>A0ABM9B4R9_9BACT</name>
<feature type="signal peptide" evidence="1">
    <location>
        <begin position="1"/>
        <end position="22"/>
    </location>
</feature>
<dbReference type="RefSeq" id="WP_238752063.1">
    <property type="nucleotide sequence ID" value="NZ_CAKLPZ010000004.1"/>
</dbReference>
<feature type="chain" id="PRO_5045744492" description="Lipoprotein" evidence="1">
    <location>
        <begin position="23"/>
        <end position="153"/>
    </location>
</feature>
<protein>
    <recommendedName>
        <fullName evidence="4">Lipoprotein</fullName>
    </recommendedName>
</protein>
<evidence type="ECO:0008006" key="4">
    <source>
        <dbReference type="Google" id="ProtNLM"/>
    </source>
</evidence>
<keyword evidence="1" id="KW-0732">Signal</keyword>
<dbReference type="PROSITE" id="PS51257">
    <property type="entry name" value="PROKAR_LIPOPROTEIN"/>
    <property type="match status" value="1"/>
</dbReference>
<evidence type="ECO:0000313" key="2">
    <source>
        <dbReference type="EMBL" id="CAH1002203.1"/>
    </source>
</evidence>